<feature type="compositionally biased region" description="Low complexity" evidence="2">
    <location>
        <begin position="92"/>
        <end position="101"/>
    </location>
</feature>
<feature type="compositionally biased region" description="Basic and acidic residues" evidence="2">
    <location>
        <begin position="425"/>
        <end position="437"/>
    </location>
</feature>
<feature type="region of interest" description="Disordered" evidence="2">
    <location>
        <begin position="295"/>
        <end position="363"/>
    </location>
</feature>
<feature type="region of interest" description="Disordered" evidence="2">
    <location>
        <begin position="1"/>
        <end position="146"/>
    </location>
</feature>
<keyword evidence="4" id="KW-1185">Reference proteome</keyword>
<accession>K0RAU3</accession>
<feature type="region of interest" description="Disordered" evidence="2">
    <location>
        <begin position="425"/>
        <end position="509"/>
    </location>
</feature>
<dbReference type="OMA" id="REDQSKS"/>
<dbReference type="OrthoDB" id="10677874at2759"/>
<feature type="region of interest" description="Disordered" evidence="2">
    <location>
        <begin position="602"/>
        <end position="625"/>
    </location>
</feature>
<dbReference type="eggNOG" id="ENOG502QXYE">
    <property type="taxonomic scope" value="Eukaryota"/>
</dbReference>
<protein>
    <submittedName>
        <fullName evidence="3">Uncharacterized protein</fullName>
    </submittedName>
</protein>
<sequence length="625" mass="68279">MRLGRKKDTSTIEVDERDDMTMSSGTSGFSLGANSVSDRLMSKMKMNLGMTGGSSRNVNSSSSAGGSRRKLMSSGSFGGGSGRSFRSKSAGRFRPSSSPSPVGVGAMEDMDSSEAMALKGQTFGRRGRHERAPSAPPSRQSSYSNIFEDQRVSSQRKLGACAGGDEDGPVIELSLIEMRAMTENELEQVMKDAGVPEEDITNALIEETSHHSSESITDEIRKNALVSLFVKSGRLKLIRHSKSARALADYREASVSSINVGANGTGSERRMSALSVSTGLSEDTLRRGSSAYSAVGTIPANGNPDEIEMGDPAHRKSIDIGDSSRSTAKRGGVAPDQCKDEGSVRSSATKSTKDGSLRKSKMEKIAELKTANTAMKRENKSLKKTLKKLLSQMTVAKNDKDELQNELDAAKKDISETRQKLDEALTSLEDYKKKSTSQDDVASSSSPHPVEKSHRNSLDDSIAEESIRSIDKYNRRSTGERSVNSREDQSKSNSAYYKKKYKREREAHQGTEFRLKAELDILTKEVEGLQRELALSMESQEASKKRARDSKDAASLYKQELRKAKSKIQDLMTEAEARDKLIESFSQILLQRVGVEGAQLDEEKGMDVNDEVPSVQNLAIESELD</sequence>
<evidence type="ECO:0000256" key="1">
    <source>
        <dbReference type="SAM" id="Coils"/>
    </source>
</evidence>
<gene>
    <name evidence="3" type="ORF">THAOC_30712</name>
</gene>
<proteinExistence type="predicted"/>
<feature type="compositionally biased region" description="Basic and acidic residues" evidence="2">
    <location>
        <begin position="351"/>
        <end position="363"/>
    </location>
</feature>
<feature type="compositionally biased region" description="Low complexity" evidence="2">
    <location>
        <begin position="53"/>
        <end position="66"/>
    </location>
</feature>
<evidence type="ECO:0000313" key="3">
    <source>
        <dbReference type="EMBL" id="EJK50335.1"/>
    </source>
</evidence>
<dbReference type="AlphaFoldDB" id="K0RAU3"/>
<feature type="compositionally biased region" description="Basic and acidic residues" evidence="2">
    <location>
        <begin position="465"/>
        <end position="490"/>
    </location>
</feature>
<reference evidence="3 4" key="1">
    <citation type="journal article" date="2012" name="Genome Biol.">
        <title>Genome and low-iron response of an oceanic diatom adapted to chronic iron limitation.</title>
        <authorList>
            <person name="Lommer M."/>
            <person name="Specht M."/>
            <person name="Roy A.S."/>
            <person name="Kraemer L."/>
            <person name="Andreson R."/>
            <person name="Gutowska M.A."/>
            <person name="Wolf J."/>
            <person name="Bergner S.V."/>
            <person name="Schilhabel M.B."/>
            <person name="Klostermeier U.C."/>
            <person name="Beiko R.G."/>
            <person name="Rosenstiel P."/>
            <person name="Hippler M."/>
            <person name="Laroche J."/>
        </authorList>
    </citation>
    <scope>NUCLEOTIDE SEQUENCE [LARGE SCALE GENOMIC DNA]</scope>
    <source>
        <strain evidence="3 4">CCMP1005</strain>
    </source>
</reference>
<dbReference type="Proteomes" id="UP000266841">
    <property type="component" value="Unassembled WGS sequence"/>
</dbReference>
<dbReference type="EMBL" id="AGNL01043970">
    <property type="protein sequence ID" value="EJK50335.1"/>
    <property type="molecule type" value="Genomic_DNA"/>
</dbReference>
<feature type="coiled-coil region" evidence="1">
    <location>
        <begin position="512"/>
        <end position="578"/>
    </location>
</feature>
<organism evidence="3 4">
    <name type="scientific">Thalassiosira oceanica</name>
    <name type="common">Marine diatom</name>
    <dbReference type="NCBI Taxonomy" id="159749"/>
    <lineage>
        <taxon>Eukaryota</taxon>
        <taxon>Sar</taxon>
        <taxon>Stramenopiles</taxon>
        <taxon>Ochrophyta</taxon>
        <taxon>Bacillariophyta</taxon>
        <taxon>Coscinodiscophyceae</taxon>
        <taxon>Thalassiosirophycidae</taxon>
        <taxon>Thalassiosirales</taxon>
        <taxon>Thalassiosiraceae</taxon>
        <taxon>Thalassiosira</taxon>
    </lineage>
</organism>
<feature type="compositionally biased region" description="Basic and acidic residues" evidence="2">
    <location>
        <begin position="1"/>
        <end position="10"/>
    </location>
</feature>
<evidence type="ECO:0000313" key="4">
    <source>
        <dbReference type="Proteomes" id="UP000266841"/>
    </source>
</evidence>
<feature type="compositionally biased region" description="Polar residues" evidence="2">
    <location>
        <begin position="21"/>
        <end position="37"/>
    </location>
</feature>
<keyword evidence="1" id="KW-0175">Coiled coil</keyword>
<evidence type="ECO:0000256" key="2">
    <source>
        <dbReference type="SAM" id="MobiDB-lite"/>
    </source>
</evidence>
<feature type="compositionally biased region" description="Basic and acidic residues" evidence="2">
    <location>
        <begin position="449"/>
        <end position="458"/>
    </location>
</feature>
<name>K0RAU3_THAOC</name>
<comment type="caution">
    <text evidence="3">The sequence shown here is derived from an EMBL/GenBank/DDBJ whole genome shotgun (WGS) entry which is preliminary data.</text>
</comment>